<name>A0ABY9RJ87_9BURK</name>
<dbReference type="EMBL" id="CP133720">
    <property type="protein sequence ID" value="WMW81291.1"/>
    <property type="molecule type" value="Genomic_DNA"/>
</dbReference>
<keyword evidence="1" id="KW-1133">Transmembrane helix</keyword>
<protein>
    <submittedName>
        <fullName evidence="2">Uncharacterized protein</fullName>
    </submittedName>
</protein>
<feature type="transmembrane region" description="Helical" evidence="1">
    <location>
        <begin position="69"/>
        <end position="89"/>
    </location>
</feature>
<feature type="transmembrane region" description="Helical" evidence="1">
    <location>
        <begin position="34"/>
        <end position="57"/>
    </location>
</feature>
<gene>
    <name evidence="2" type="ORF">RF679_03165</name>
</gene>
<feature type="transmembrane region" description="Helical" evidence="1">
    <location>
        <begin position="95"/>
        <end position="114"/>
    </location>
</feature>
<dbReference type="Gene3D" id="1.20.1740.10">
    <property type="entry name" value="Amino acid/polyamine transporter I"/>
    <property type="match status" value="1"/>
</dbReference>
<feature type="transmembrane region" description="Helical" evidence="1">
    <location>
        <begin position="7"/>
        <end position="28"/>
    </location>
</feature>
<dbReference type="Proteomes" id="UP001181355">
    <property type="component" value="Chromosome"/>
</dbReference>
<evidence type="ECO:0000256" key="1">
    <source>
        <dbReference type="SAM" id="Phobius"/>
    </source>
</evidence>
<evidence type="ECO:0000313" key="3">
    <source>
        <dbReference type="Proteomes" id="UP001181355"/>
    </source>
</evidence>
<keyword evidence="3" id="KW-1185">Reference proteome</keyword>
<keyword evidence="1" id="KW-0472">Membrane</keyword>
<dbReference type="RefSeq" id="WP_309482771.1">
    <property type="nucleotide sequence ID" value="NZ_CP133720.1"/>
</dbReference>
<reference evidence="2" key="1">
    <citation type="submission" date="2023-09" db="EMBL/GenBank/DDBJ databases">
        <title>Undibacterium sp. 20NA77.5 isolated from freshwater.</title>
        <authorList>
            <person name="Le V."/>
            <person name="Ko S.-R."/>
            <person name="Ahn C.-Y."/>
            <person name="Oh H.-M."/>
        </authorList>
    </citation>
    <scope>NUCLEOTIDE SEQUENCE</scope>
    <source>
        <strain evidence="2">20NA77.5</strain>
    </source>
</reference>
<organism evidence="2 3">
    <name type="scientific">Undibacterium cyanobacteriorum</name>
    <dbReference type="NCBI Taxonomy" id="3073561"/>
    <lineage>
        <taxon>Bacteria</taxon>
        <taxon>Pseudomonadati</taxon>
        <taxon>Pseudomonadota</taxon>
        <taxon>Betaproteobacteria</taxon>
        <taxon>Burkholderiales</taxon>
        <taxon>Oxalobacteraceae</taxon>
        <taxon>Undibacterium</taxon>
    </lineage>
</organism>
<keyword evidence="1" id="KW-0812">Transmembrane</keyword>
<accession>A0ABY9RJ87</accession>
<evidence type="ECO:0000313" key="2">
    <source>
        <dbReference type="EMBL" id="WMW81291.1"/>
    </source>
</evidence>
<sequence>MQREKLFLSIIYLVLCLFSSLASIPLLVTVIPDFHLATTIGAVIFLALPVISLLILWRATTQNPYALRRWSFLAWGAITGLLGLGNMALPKTPQNIYGNLIVVGLALLAMTMHVKKKEAERNAKKIQDKKA</sequence>
<proteinExistence type="predicted"/>